<dbReference type="AlphaFoldDB" id="A0A1L9QX25"/>
<dbReference type="InterPro" id="IPR005184">
    <property type="entry name" value="DUF306_Meta_HslJ"/>
</dbReference>
<dbReference type="InterPro" id="IPR051465">
    <property type="entry name" value="Cell_Envelope_Struct_Comp"/>
</dbReference>
<sequence length="347" mass="39654">MSLFPVMPIATLMVWATSPGLHIAQFSPSLETTAWQWIDWTQGNTTQRPLSQRPITLMFKEGKVSGFGGCNNYFSSYQVDGDQLMMPDPFGRTFKACGKLSDQEDQFLERLGQVDRYQINPDGELYLFYRHNGEMGQMRFSPIPESSSIQTSFTDIPLNYWAQDFIVALVERNLISGFPDGTFRPDTPVTRAEFASLLQKSFDLPQVRKRVRFRDVPQDFWAYSAIQYVVTTIPQLMGGYPEDKFHPEEPILRVEVLVSLANLLREVPEVDIIQMLENYEDREEIADYALEKVAIATQHQMVINYPQIGQLHPNRPATRAEVTALIYQGLVKTGQAPEVRSPYQVNP</sequence>
<feature type="signal peptide" evidence="1">
    <location>
        <begin position="1"/>
        <end position="23"/>
    </location>
</feature>
<feature type="chain" id="PRO_5011956590" description="SLH domain-containing protein" evidence="1">
    <location>
        <begin position="24"/>
        <end position="347"/>
    </location>
</feature>
<dbReference type="Proteomes" id="UP000183940">
    <property type="component" value="Unassembled WGS sequence"/>
</dbReference>
<protein>
    <recommendedName>
        <fullName evidence="2">SLH domain-containing protein</fullName>
    </recommendedName>
</protein>
<dbReference type="Gene3D" id="2.40.128.270">
    <property type="match status" value="1"/>
</dbReference>
<dbReference type="Pfam" id="PF00395">
    <property type="entry name" value="SLH"/>
    <property type="match status" value="2"/>
</dbReference>
<dbReference type="InterPro" id="IPR038670">
    <property type="entry name" value="HslJ-like_sf"/>
</dbReference>
<dbReference type="PANTHER" id="PTHR43308">
    <property type="entry name" value="OUTER MEMBRANE PROTEIN ALPHA-RELATED"/>
    <property type="match status" value="1"/>
</dbReference>
<comment type="caution">
    <text evidence="3">The sequence shown here is derived from an EMBL/GenBank/DDBJ whole genome shotgun (WGS) entry which is preliminary data.</text>
</comment>
<feature type="domain" description="SLH" evidence="2">
    <location>
        <begin position="276"/>
        <end position="340"/>
    </location>
</feature>
<evidence type="ECO:0000313" key="3">
    <source>
        <dbReference type="EMBL" id="OJJ27245.1"/>
    </source>
</evidence>
<dbReference type="Pfam" id="PF03724">
    <property type="entry name" value="META"/>
    <property type="match status" value="1"/>
</dbReference>
<dbReference type="STRING" id="1925591.BI308_01800"/>
<evidence type="ECO:0000256" key="1">
    <source>
        <dbReference type="SAM" id="SignalP"/>
    </source>
</evidence>
<dbReference type="InterPro" id="IPR001119">
    <property type="entry name" value="SLH_dom"/>
</dbReference>
<organism evidence="3 4">
    <name type="scientific">Roseofilum reptotaenium AO1-A</name>
    <dbReference type="NCBI Taxonomy" id="1925591"/>
    <lineage>
        <taxon>Bacteria</taxon>
        <taxon>Bacillati</taxon>
        <taxon>Cyanobacteriota</taxon>
        <taxon>Cyanophyceae</taxon>
        <taxon>Desertifilales</taxon>
        <taxon>Desertifilaceae</taxon>
        <taxon>Roseofilum</taxon>
    </lineage>
</organism>
<dbReference type="PANTHER" id="PTHR43308:SF5">
    <property type="entry name" value="S-LAYER PROTEIN _ PEPTIDOGLYCAN ENDO-BETA-N-ACETYLGLUCOSAMINIDASE"/>
    <property type="match status" value="1"/>
</dbReference>
<evidence type="ECO:0000259" key="2">
    <source>
        <dbReference type="PROSITE" id="PS51272"/>
    </source>
</evidence>
<keyword evidence="4" id="KW-1185">Reference proteome</keyword>
<keyword evidence="1" id="KW-0732">Signal</keyword>
<proteinExistence type="predicted"/>
<dbReference type="EMBL" id="MLAW01000002">
    <property type="protein sequence ID" value="OJJ27245.1"/>
    <property type="molecule type" value="Genomic_DNA"/>
</dbReference>
<evidence type="ECO:0000313" key="4">
    <source>
        <dbReference type="Proteomes" id="UP000183940"/>
    </source>
</evidence>
<name>A0A1L9QX25_9CYAN</name>
<dbReference type="PROSITE" id="PS51272">
    <property type="entry name" value="SLH"/>
    <property type="match status" value="3"/>
</dbReference>
<reference evidence="3" key="1">
    <citation type="submission" date="2016-10" db="EMBL/GenBank/DDBJ databases">
        <title>CRISPR-Cas defence system in Roseofilum reptotaenium: evidence of a bacteriophage-cyanobacterium arms race in the coral black band disease.</title>
        <authorList>
            <person name="Buerger P."/>
            <person name="Wood-Charlson E.M."/>
            <person name="Weynberg K.D."/>
            <person name="Willis B."/>
            <person name="Van Oppen M.J."/>
        </authorList>
    </citation>
    <scope>NUCLEOTIDE SEQUENCE [LARGE SCALE GENOMIC DNA]</scope>
    <source>
        <strain evidence="3">AO1-A</strain>
    </source>
</reference>
<gene>
    <name evidence="3" type="ORF">BI308_01800</name>
</gene>
<feature type="domain" description="SLH" evidence="2">
    <location>
        <begin position="149"/>
        <end position="212"/>
    </location>
</feature>
<accession>A0A1L9QX25</accession>
<feature type="domain" description="SLH" evidence="2">
    <location>
        <begin position="213"/>
        <end position="274"/>
    </location>
</feature>